<protein>
    <submittedName>
        <fullName evidence="1">Uncharacterized protein</fullName>
    </submittedName>
</protein>
<evidence type="ECO:0000313" key="1">
    <source>
        <dbReference type="EMBL" id="CAG7827884.1"/>
    </source>
</evidence>
<accession>A0A8J2LRP5</accession>
<dbReference type="EMBL" id="CAJVCH010545214">
    <property type="protein sequence ID" value="CAG7827884.1"/>
    <property type="molecule type" value="Genomic_DNA"/>
</dbReference>
<organism evidence="1 2">
    <name type="scientific">Allacma fusca</name>
    <dbReference type="NCBI Taxonomy" id="39272"/>
    <lineage>
        <taxon>Eukaryota</taxon>
        <taxon>Metazoa</taxon>
        <taxon>Ecdysozoa</taxon>
        <taxon>Arthropoda</taxon>
        <taxon>Hexapoda</taxon>
        <taxon>Collembola</taxon>
        <taxon>Symphypleona</taxon>
        <taxon>Sminthuridae</taxon>
        <taxon>Allacma</taxon>
    </lineage>
</organism>
<dbReference type="AlphaFoldDB" id="A0A8J2LRP5"/>
<dbReference type="Proteomes" id="UP000708208">
    <property type="component" value="Unassembled WGS sequence"/>
</dbReference>
<keyword evidence="2" id="KW-1185">Reference proteome</keyword>
<reference evidence="1" key="1">
    <citation type="submission" date="2021-06" db="EMBL/GenBank/DDBJ databases">
        <authorList>
            <person name="Hodson N. C."/>
            <person name="Mongue J. A."/>
            <person name="Jaron S. K."/>
        </authorList>
    </citation>
    <scope>NUCLEOTIDE SEQUENCE</scope>
</reference>
<proteinExistence type="predicted"/>
<name>A0A8J2LRP5_9HEXA</name>
<gene>
    <name evidence="1" type="ORF">AFUS01_LOCUS37840</name>
</gene>
<sequence length="105" mass="10361">QDTPEVAQAKAEHAAAVEVARAAAAAAPEEPASRKKRGLINASPVLLQAPVLASGPGLLQAPVLSAGPALLHAPVLAAAPAVAVRQATLTKVVNNPGHAVSYSVA</sequence>
<comment type="caution">
    <text evidence="1">The sequence shown here is derived from an EMBL/GenBank/DDBJ whole genome shotgun (WGS) entry which is preliminary data.</text>
</comment>
<feature type="non-terminal residue" evidence="1">
    <location>
        <position position="1"/>
    </location>
</feature>
<evidence type="ECO:0000313" key="2">
    <source>
        <dbReference type="Proteomes" id="UP000708208"/>
    </source>
</evidence>